<dbReference type="OrthoDB" id="9801445at2"/>
<dbReference type="GO" id="GO:0046872">
    <property type="term" value="F:metal ion binding"/>
    <property type="evidence" value="ECO:0007669"/>
    <property type="project" value="UniProtKB-KW"/>
</dbReference>
<evidence type="ECO:0000256" key="1">
    <source>
        <dbReference type="ARBA" id="ARBA00001947"/>
    </source>
</evidence>
<gene>
    <name evidence="6" type="ORF">EJ73_02304</name>
</gene>
<evidence type="ECO:0000313" key="6">
    <source>
        <dbReference type="EMBL" id="PXX20055.1"/>
    </source>
</evidence>
<dbReference type="EMBL" id="QJJX01000034">
    <property type="protein sequence ID" value="PXX20055.1"/>
    <property type="molecule type" value="Genomic_DNA"/>
</dbReference>
<evidence type="ECO:0000256" key="2">
    <source>
        <dbReference type="ARBA" id="ARBA00022723"/>
    </source>
</evidence>
<dbReference type="STRING" id="1122991.GCA_000613445_00936"/>
<dbReference type="InterPro" id="IPR003785">
    <property type="entry name" value="Creatininase/forma_Hydrolase"/>
</dbReference>
<dbReference type="PANTHER" id="PTHR35005">
    <property type="entry name" value="3-DEHYDRO-SCYLLO-INOSOSE HYDROLASE"/>
    <property type="match status" value="1"/>
</dbReference>
<dbReference type="RefSeq" id="WP_025816847.1">
    <property type="nucleotide sequence ID" value="NZ_BAIZ01000034.1"/>
</dbReference>
<keyword evidence="7" id="KW-1185">Reference proteome</keyword>
<comment type="similarity">
    <text evidence="5">Belongs to the creatininase superfamily.</text>
</comment>
<dbReference type="InterPro" id="IPR024087">
    <property type="entry name" value="Creatininase-like_sf"/>
</dbReference>
<protein>
    <submittedName>
        <fullName evidence="6">Creatinine amidohydrolase</fullName>
    </submittedName>
</protein>
<evidence type="ECO:0000256" key="4">
    <source>
        <dbReference type="ARBA" id="ARBA00022833"/>
    </source>
</evidence>
<dbReference type="Gene3D" id="3.40.50.10310">
    <property type="entry name" value="Creatininase"/>
    <property type="match status" value="1"/>
</dbReference>
<organism evidence="6 7">
    <name type="scientific">Hoylesella shahii DSM 15611 = JCM 12083</name>
    <dbReference type="NCBI Taxonomy" id="1122991"/>
    <lineage>
        <taxon>Bacteria</taxon>
        <taxon>Pseudomonadati</taxon>
        <taxon>Bacteroidota</taxon>
        <taxon>Bacteroidia</taxon>
        <taxon>Bacteroidales</taxon>
        <taxon>Prevotellaceae</taxon>
        <taxon>Hoylesella</taxon>
    </lineage>
</organism>
<dbReference type="GO" id="GO:0016811">
    <property type="term" value="F:hydrolase activity, acting on carbon-nitrogen (but not peptide) bonds, in linear amides"/>
    <property type="evidence" value="ECO:0007669"/>
    <property type="project" value="TreeGrafter"/>
</dbReference>
<dbReference type="SUPFAM" id="SSF102215">
    <property type="entry name" value="Creatininase"/>
    <property type="match status" value="1"/>
</dbReference>
<proteinExistence type="inferred from homology"/>
<comment type="cofactor">
    <cofactor evidence="1">
        <name>Zn(2+)</name>
        <dbReference type="ChEBI" id="CHEBI:29105"/>
    </cofactor>
</comment>
<reference evidence="6 7" key="1">
    <citation type="submission" date="2018-05" db="EMBL/GenBank/DDBJ databases">
        <title>Genomic Encyclopedia of Type Strains, Phase I: the one thousand microbial genomes (KMG-I) project.</title>
        <authorList>
            <person name="Kyrpides N."/>
        </authorList>
    </citation>
    <scope>NUCLEOTIDE SEQUENCE [LARGE SCALE GENOMIC DNA]</scope>
    <source>
        <strain evidence="6 7">DSM 15611</strain>
    </source>
</reference>
<evidence type="ECO:0000256" key="5">
    <source>
        <dbReference type="ARBA" id="ARBA00024029"/>
    </source>
</evidence>
<dbReference type="Pfam" id="PF02633">
    <property type="entry name" value="Creatininase"/>
    <property type="match status" value="1"/>
</dbReference>
<dbReference type="PANTHER" id="PTHR35005:SF1">
    <property type="entry name" value="2-AMINO-5-FORMYLAMINO-6-RIBOSYLAMINOPYRIMIDIN-4(3H)-ONE 5'-MONOPHOSPHATE DEFORMYLASE"/>
    <property type="match status" value="1"/>
</dbReference>
<dbReference type="Proteomes" id="UP000248314">
    <property type="component" value="Unassembled WGS sequence"/>
</dbReference>
<dbReference type="AlphaFoldDB" id="A0A318HQD5"/>
<keyword evidence="2" id="KW-0479">Metal-binding</keyword>
<comment type="caution">
    <text evidence="6">The sequence shown here is derived from an EMBL/GenBank/DDBJ whole genome shotgun (WGS) entry which is preliminary data.</text>
</comment>
<evidence type="ECO:0000256" key="3">
    <source>
        <dbReference type="ARBA" id="ARBA00022801"/>
    </source>
</evidence>
<sequence length="260" mass="29192">MNKTVDLSVSNYGITRHNNYQLVVLPWGATEPHNYHLPYLTDCILSHDIAVDAAQRLLDVHGLHAMVMPPITMGSQNPGQRTLPFCVHTRYETQKAILTDIVDSLYHQGFRKLVIVNGHGGNTFKSMIRDLLTQYPDFLIAASEWFKMCCAKDFFDNPGDHADEIETSVMMHYHPELVNLADAGEAKSNAFTIEALQDGRVWMPRNWKKVSKDTGIGSPSLSTAEKGKRFASAVCDAYASFFADFIAVNTEDDLYTEDAW</sequence>
<keyword evidence="3 6" id="KW-0378">Hydrolase</keyword>
<evidence type="ECO:0000313" key="7">
    <source>
        <dbReference type="Proteomes" id="UP000248314"/>
    </source>
</evidence>
<dbReference type="GO" id="GO:0009231">
    <property type="term" value="P:riboflavin biosynthetic process"/>
    <property type="evidence" value="ECO:0007669"/>
    <property type="project" value="TreeGrafter"/>
</dbReference>
<name>A0A318HQD5_9BACT</name>
<accession>A0A318HQD5</accession>
<keyword evidence="4" id="KW-0862">Zinc</keyword>